<comment type="similarity">
    <text evidence="1">Belongs to the cytochrome P450 family.</text>
</comment>
<dbReference type="PANTHER" id="PTHR46696:SF1">
    <property type="entry name" value="CYTOCHROME P450 YJIB-RELATED"/>
    <property type="match status" value="1"/>
</dbReference>
<dbReference type="PANTHER" id="PTHR46696">
    <property type="entry name" value="P450, PUTATIVE (EUROFUNG)-RELATED"/>
    <property type="match status" value="1"/>
</dbReference>
<protein>
    <submittedName>
        <fullName evidence="2">Cytochrome P450</fullName>
    </submittedName>
</protein>
<dbReference type="Gene3D" id="1.10.630.10">
    <property type="entry name" value="Cytochrome P450"/>
    <property type="match status" value="1"/>
</dbReference>
<evidence type="ECO:0000313" key="3">
    <source>
        <dbReference type="Proteomes" id="UP001267638"/>
    </source>
</evidence>
<accession>A0ABU1X723</accession>
<keyword evidence="3" id="KW-1185">Reference proteome</keyword>
<dbReference type="SUPFAM" id="SSF48264">
    <property type="entry name" value="Cytochrome P450"/>
    <property type="match status" value="1"/>
</dbReference>
<gene>
    <name evidence="2" type="ORF">J2W40_003703</name>
</gene>
<dbReference type="InterPro" id="IPR036396">
    <property type="entry name" value="Cyt_P450_sf"/>
</dbReference>
<evidence type="ECO:0000256" key="1">
    <source>
        <dbReference type="ARBA" id="ARBA00010617"/>
    </source>
</evidence>
<evidence type="ECO:0000313" key="2">
    <source>
        <dbReference type="EMBL" id="MDR7156857.1"/>
    </source>
</evidence>
<dbReference type="Proteomes" id="UP001267638">
    <property type="component" value="Unassembled WGS sequence"/>
</dbReference>
<reference evidence="2 3" key="1">
    <citation type="submission" date="2023-07" db="EMBL/GenBank/DDBJ databases">
        <title>Sorghum-associated microbial communities from plants grown in Nebraska, USA.</title>
        <authorList>
            <person name="Schachtman D."/>
        </authorList>
    </citation>
    <scope>NUCLEOTIDE SEQUENCE [LARGE SCALE GENOMIC DNA]</scope>
    <source>
        <strain evidence="2 3">4256</strain>
    </source>
</reference>
<organism evidence="2 3">
    <name type="scientific">Sphingobium xenophagum</name>
    <dbReference type="NCBI Taxonomy" id="121428"/>
    <lineage>
        <taxon>Bacteria</taxon>
        <taxon>Pseudomonadati</taxon>
        <taxon>Pseudomonadota</taxon>
        <taxon>Alphaproteobacteria</taxon>
        <taxon>Sphingomonadales</taxon>
        <taxon>Sphingomonadaceae</taxon>
        <taxon>Sphingobium</taxon>
    </lineage>
</organism>
<proteinExistence type="inferred from homology"/>
<sequence>MFAAGRFEDVQKGLRANTKLISSRGVTTNRFQLDDGIRNGPTGVITMDGEERAQIKRLLMKPLIPKALQTIKDRVEAEAKEVVRRFCIGKEVEGMATIASHLPVTVVAELVGLNSVGGEQLLHWAATAFNSFGPPEKPLAPFWASISILRALYPATR</sequence>
<dbReference type="EMBL" id="JAVDWV010000022">
    <property type="protein sequence ID" value="MDR7156857.1"/>
    <property type="molecule type" value="Genomic_DNA"/>
</dbReference>
<comment type="caution">
    <text evidence="2">The sequence shown here is derived from an EMBL/GenBank/DDBJ whole genome shotgun (WGS) entry which is preliminary data.</text>
</comment>
<dbReference type="RefSeq" id="WP_310227392.1">
    <property type="nucleotide sequence ID" value="NZ_JAVDWV010000022.1"/>
</dbReference>
<name>A0ABU1X723_SPHXE</name>